<gene>
    <name evidence="2" type="ORF">SKAU_G00076220</name>
</gene>
<dbReference type="Proteomes" id="UP001152622">
    <property type="component" value="Chromosome 2"/>
</dbReference>
<proteinExistence type="predicted"/>
<accession>A0A9Q1JC82</accession>
<protein>
    <submittedName>
        <fullName evidence="2">Uncharacterized protein</fullName>
    </submittedName>
</protein>
<dbReference type="AlphaFoldDB" id="A0A9Q1JC82"/>
<evidence type="ECO:0000313" key="2">
    <source>
        <dbReference type="EMBL" id="KAJ8377042.1"/>
    </source>
</evidence>
<dbReference type="EMBL" id="JAINUF010000002">
    <property type="protein sequence ID" value="KAJ8377042.1"/>
    <property type="molecule type" value="Genomic_DNA"/>
</dbReference>
<keyword evidence="3" id="KW-1185">Reference proteome</keyword>
<sequence length="106" mass="10751">MTVLPLGSEEEGETGSVQNVSVAVRQSPLPSLSPPPPVTSLFRCHAVCNGVSCAASVSDALLFLLIEEGGVGISRPRNGLWQHGDAGYCGGTVGSDPGGPHSVLVL</sequence>
<organism evidence="2 3">
    <name type="scientific">Synaphobranchus kaupii</name>
    <name type="common">Kaup's arrowtooth eel</name>
    <dbReference type="NCBI Taxonomy" id="118154"/>
    <lineage>
        <taxon>Eukaryota</taxon>
        <taxon>Metazoa</taxon>
        <taxon>Chordata</taxon>
        <taxon>Craniata</taxon>
        <taxon>Vertebrata</taxon>
        <taxon>Euteleostomi</taxon>
        <taxon>Actinopterygii</taxon>
        <taxon>Neopterygii</taxon>
        <taxon>Teleostei</taxon>
        <taxon>Anguilliformes</taxon>
        <taxon>Synaphobranchidae</taxon>
        <taxon>Synaphobranchus</taxon>
    </lineage>
</organism>
<name>A0A9Q1JC82_SYNKA</name>
<feature type="region of interest" description="Disordered" evidence="1">
    <location>
        <begin position="1"/>
        <end position="20"/>
    </location>
</feature>
<evidence type="ECO:0000256" key="1">
    <source>
        <dbReference type="SAM" id="MobiDB-lite"/>
    </source>
</evidence>
<comment type="caution">
    <text evidence="2">The sequence shown here is derived from an EMBL/GenBank/DDBJ whole genome shotgun (WGS) entry which is preliminary data.</text>
</comment>
<evidence type="ECO:0000313" key="3">
    <source>
        <dbReference type="Proteomes" id="UP001152622"/>
    </source>
</evidence>
<reference evidence="2" key="1">
    <citation type="journal article" date="2023" name="Science">
        <title>Genome structures resolve the early diversification of teleost fishes.</title>
        <authorList>
            <person name="Parey E."/>
            <person name="Louis A."/>
            <person name="Montfort J."/>
            <person name="Bouchez O."/>
            <person name="Roques C."/>
            <person name="Iampietro C."/>
            <person name="Lluch J."/>
            <person name="Castinel A."/>
            <person name="Donnadieu C."/>
            <person name="Desvignes T."/>
            <person name="Floi Bucao C."/>
            <person name="Jouanno E."/>
            <person name="Wen M."/>
            <person name="Mejri S."/>
            <person name="Dirks R."/>
            <person name="Jansen H."/>
            <person name="Henkel C."/>
            <person name="Chen W.J."/>
            <person name="Zahm M."/>
            <person name="Cabau C."/>
            <person name="Klopp C."/>
            <person name="Thompson A.W."/>
            <person name="Robinson-Rechavi M."/>
            <person name="Braasch I."/>
            <person name="Lecointre G."/>
            <person name="Bobe J."/>
            <person name="Postlethwait J.H."/>
            <person name="Berthelot C."/>
            <person name="Roest Crollius H."/>
            <person name="Guiguen Y."/>
        </authorList>
    </citation>
    <scope>NUCLEOTIDE SEQUENCE</scope>
    <source>
        <strain evidence="2">WJC10195</strain>
    </source>
</reference>